<sequence>MNQMVKGTDSSGGDVPELEKGTESESESEHNTSGESVTIVICSGDPQKLSTTLDTSNSNQQLPIALSPKKPYFSRSTSSSDQCRVCQQEEEEVLIDLGCHCRGGLAKAHRSCIDTWFRIRGSNKCEICQEVAANVPSPDSQPSGCFSPLWVAFAILIGGLLLDVLISITLGVSALPINIIIGVIVVLGLGTALRLALEFCHEWSLRRVVQRMETNVNVNLAYHPAL</sequence>
<accession>A0A2N9IDI6</accession>
<dbReference type="PANTHER" id="PTHR46214:SF16">
    <property type="entry name" value="OS10G0481450 PROTEIN"/>
    <property type="match status" value="1"/>
</dbReference>
<keyword evidence="3" id="KW-0862">Zinc</keyword>
<dbReference type="CDD" id="cd16495">
    <property type="entry name" value="RING_CH-C4HC3_MARCH"/>
    <property type="match status" value="1"/>
</dbReference>
<keyword evidence="5" id="KW-0812">Transmembrane</keyword>
<protein>
    <recommendedName>
        <fullName evidence="6">RING-CH-type domain-containing protein</fullName>
    </recommendedName>
</protein>
<dbReference type="GO" id="GO:0008270">
    <property type="term" value="F:zinc ion binding"/>
    <property type="evidence" value="ECO:0007669"/>
    <property type="project" value="UniProtKB-KW"/>
</dbReference>
<evidence type="ECO:0000256" key="3">
    <source>
        <dbReference type="ARBA" id="ARBA00022833"/>
    </source>
</evidence>
<evidence type="ECO:0000256" key="2">
    <source>
        <dbReference type="ARBA" id="ARBA00022771"/>
    </source>
</evidence>
<keyword evidence="5" id="KW-0472">Membrane</keyword>
<dbReference type="Pfam" id="PF12906">
    <property type="entry name" value="RINGv"/>
    <property type="match status" value="1"/>
</dbReference>
<feature type="transmembrane region" description="Helical" evidence="5">
    <location>
        <begin position="177"/>
        <end position="197"/>
    </location>
</feature>
<dbReference type="InterPro" id="IPR013083">
    <property type="entry name" value="Znf_RING/FYVE/PHD"/>
</dbReference>
<dbReference type="SMART" id="SM00744">
    <property type="entry name" value="RINGv"/>
    <property type="match status" value="1"/>
</dbReference>
<dbReference type="Gene3D" id="3.30.40.10">
    <property type="entry name" value="Zinc/RING finger domain, C3HC4 (zinc finger)"/>
    <property type="match status" value="1"/>
</dbReference>
<feature type="compositionally biased region" description="Polar residues" evidence="4">
    <location>
        <begin position="1"/>
        <end position="11"/>
    </location>
</feature>
<feature type="region of interest" description="Disordered" evidence="4">
    <location>
        <begin position="1"/>
        <end position="37"/>
    </location>
</feature>
<dbReference type="PROSITE" id="PS51292">
    <property type="entry name" value="ZF_RING_CH"/>
    <property type="match status" value="1"/>
</dbReference>
<keyword evidence="1" id="KW-0479">Metal-binding</keyword>
<dbReference type="EMBL" id="OIVN01005445">
    <property type="protein sequence ID" value="SPD22478.1"/>
    <property type="molecule type" value="Genomic_DNA"/>
</dbReference>
<keyword evidence="5" id="KW-1133">Transmembrane helix</keyword>
<organism evidence="7">
    <name type="scientific">Fagus sylvatica</name>
    <name type="common">Beechnut</name>
    <dbReference type="NCBI Taxonomy" id="28930"/>
    <lineage>
        <taxon>Eukaryota</taxon>
        <taxon>Viridiplantae</taxon>
        <taxon>Streptophyta</taxon>
        <taxon>Embryophyta</taxon>
        <taxon>Tracheophyta</taxon>
        <taxon>Spermatophyta</taxon>
        <taxon>Magnoliopsida</taxon>
        <taxon>eudicotyledons</taxon>
        <taxon>Gunneridae</taxon>
        <taxon>Pentapetalae</taxon>
        <taxon>rosids</taxon>
        <taxon>fabids</taxon>
        <taxon>Fagales</taxon>
        <taxon>Fagaceae</taxon>
        <taxon>Fagus</taxon>
    </lineage>
</organism>
<reference evidence="7" key="1">
    <citation type="submission" date="2018-02" db="EMBL/GenBank/DDBJ databases">
        <authorList>
            <person name="Cohen D.B."/>
            <person name="Kent A.D."/>
        </authorList>
    </citation>
    <scope>NUCLEOTIDE SEQUENCE</scope>
</reference>
<evidence type="ECO:0000256" key="5">
    <source>
        <dbReference type="SAM" id="Phobius"/>
    </source>
</evidence>
<gene>
    <name evidence="7" type="ORF">FSB_LOCUS50360</name>
</gene>
<dbReference type="SUPFAM" id="SSF57850">
    <property type="entry name" value="RING/U-box"/>
    <property type="match status" value="1"/>
</dbReference>
<keyword evidence="2" id="KW-0863">Zinc-finger</keyword>
<evidence type="ECO:0000256" key="4">
    <source>
        <dbReference type="SAM" id="MobiDB-lite"/>
    </source>
</evidence>
<dbReference type="PANTHER" id="PTHR46214">
    <property type="entry name" value="ZINC FINGER, RING-CH-TYPE"/>
    <property type="match status" value="1"/>
</dbReference>
<feature type="domain" description="RING-CH-type" evidence="6">
    <location>
        <begin position="75"/>
        <end position="135"/>
    </location>
</feature>
<feature type="compositionally biased region" description="Basic and acidic residues" evidence="4">
    <location>
        <begin position="17"/>
        <end position="32"/>
    </location>
</feature>
<proteinExistence type="predicted"/>
<dbReference type="InterPro" id="IPR011016">
    <property type="entry name" value="Znf_RING-CH"/>
</dbReference>
<evidence type="ECO:0000313" key="7">
    <source>
        <dbReference type="EMBL" id="SPD22478.1"/>
    </source>
</evidence>
<dbReference type="AlphaFoldDB" id="A0A2N9IDI6"/>
<name>A0A2N9IDI6_FAGSY</name>
<evidence type="ECO:0000256" key="1">
    <source>
        <dbReference type="ARBA" id="ARBA00022723"/>
    </source>
</evidence>
<evidence type="ECO:0000259" key="6">
    <source>
        <dbReference type="PROSITE" id="PS51292"/>
    </source>
</evidence>
<feature type="transmembrane region" description="Helical" evidence="5">
    <location>
        <begin position="149"/>
        <end position="171"/>
    </location>
</feature>